<dbReference type="Proteomes" id="UP000008383">
    <property type="component" value="Unassembled WGS sequence"/>
</dbReference>
<feature type="compositionally biased region" description="Polar residues" evidence="10">
    <location>
        <begin position="261"/>
        <end position="276"/>
    </location>
</feature>
<dbReference type="GeneID" id="9580833"/>
<comment type="catalytic activity">
    <reaction evidence="7">
        <text>L-threonyl-[protein] + ATP = O-phospho-L-threonyl-[protein] + ADP + H(+)</text>
        <dbReference type="Rhea" id="RHEA:46608"/>
        <dbReference type="Rhea" id="RHEA-COMP:11060"/>
        <dbReference type="Rhea" id="RHEA-COMP:11605"/>
        <dbReference type="ChEBI" id="CHEBI:15378"/>
        <dbReference type="ChEBI" id="CHEBI:30013"/>
        <dbReference type="ChEBI" id="CHEBI:30616"/>
        <dbReference type="ChEBI" id="CHEBI:61977"/>
        <dbReference type="ChEBI" id="CHEBI:456216"/>
        <dbReference type="EC" id="2.7.11.1"/>
    </reaction>
</comment>
<organism evidence="12 13">
    <name type="scientific">Trichophyton verrucosum (strain HKI 0517)</name>
    <dbReference type="NCBI Taxonomy" id="663202"/>
    <lineage>
        <taxon>Eukaryota</taxon>
        <taxon>Fungi</taxon>
        <taxon>Dikarya</taxon>
        <taxon>Ascomycota</taxon>
        <taxon>Pezizomycotina</taxon>
        <taxon>Eurotiomycetes</taxon>
        <taxon>Eurotiomycetidae</taxon>
        <taxon>Onygenales</taxon>
        <taxon>Arthrodermataceae</taxon>
        <taxon>Trichophyton</taxon>
    </lineage>
</organism>
<dbReference type="PANTHER" id="PTHR43895">
    <property type="entry name" value="CALCIUM/CALMODULIN-DEPENDENT PROTEIN KINASE KINASE-RELATED"/>
    <property type="match status" value="1"/>
</dbReference>
<feature type="region of interest" description="Disordered" evidence="10">
    <location>
        <begin position="517"/>
        <end position="538"/>
    </location>
</feature>
<accession>D4DJE6</accession>
<keyword evidence="13" id="KW-1185">Reference proteome</keyword>
<feature type="compositionally biased region" description="Polar residues" evidence="10">
    <location>
        <begin position="20"/>
        <end position="34"/>
    </location>
</feature>
<dbReference type="EC" id="2.7.11.1" evidence="1"/>
<proteinExistence type="predicted"/>
<dbReference type="RefSeq" id="XP_003018680.1">
    <property type="nucleotide sequence ID" value="XM_003018634.1"/>
</dbReference>
<evidence type="ECO:0000256" key="8">
    <source>
        <dbReference type="ARBA" id="ARBA00048679"/>
    </source>
</evidence>
<feature type="compositionally biased region" description="Low complexity" evidence="10">
    <location>
        <begin position="123"/>
        <end position="138"/>
    </location>
</feature>
<reference evidence="13" key="1">
    <citation type="journal article" date="2011" name="Genome Biol.">
        <title>Comparative and functional genomics provide insights into the pathogenicity of dermatophytic fungi.</title>
        <authorList>
            <person name="Burmester A."/>
            <person name="Shelest E."/>
            <person name="Gloeckner G."/>
            <person name="Heddergott C."/>
            <person name="Schindler S."/>
            <person name="Staib P."/>
            <person name="Heidel A."/>
            <person name="Felder M."/>
            <person name="Petzold A."/>
            <person name="Szafranski K."/>
            <person name="Feuermann M."/>
            <person name="Pedruzzi I."/>
            <person name="Priebe S."/>
            <person name="Groth M."/>
            <person name="Winkler R."/>
            <person name="Li W."/>
            <person name="Kniemeyer O."/>
            <person name="Schroeckh V."/>
            <person name="Hertweck C."/>
            <person name="Hube B."/>
            <person name="White T.C."/>
            <person name="Platzer M."/>
            <person name="Guthke R."/>
            <person name="Heitman J."/>
            <person name="Woestemeyer J."/>
            <person name="Zipfel P.F."/>
            <person name="Monod M."/>
            <person name="Brakhage A.A."/>
        </authorList>
    </citation>
    <scope>NUCLEOTIDE SEQUENCE [LARGE SCALE GENOMIC DNA]</scope>
    <source>
        <strain evidence="13">HKI 0517</strain>
    </source>
</reference>
<feature type="compositionally biased region" description="Polar residues" evidence="10">
    <location>
        <begin position="1024"/>
        <end position="1041"/>
    </location>
</feature>
<dbReference type="InterPro" id="IPR008271">
    <property type="entry name" value="Ser/Thr_kinase_AS"/>
</dbReference>
<keyword evidence="5 12" id="KW-0418">Kinase</keyword>
<dbReference type="Gene3D" id="3.30.200.20">
    <property type="entry name" value="Phosphorylase Kinase, domain 1"/>
    <property type="match status" value="1"/>
</dbReference>
<evidence type="ECO:0000313" key="12">
    <source>
        <dbReference type="EMBL" id="EFE38035.1"/>
    </source>
</evidence>
<dbReference type="CDD" id="cd14008">
    <property type="entry name" value="STKc_LKB1_CaMKK"/>
    <property type="match status" value="1"/>
</dbReference>
<dbReference type="PROSITE" id="PS00108">
    <property type="entry name" value="PROTEIN_KINASE_ST"/>
    <property type="match status" value="1"/>
</dbReference>
<feature type="compositionally biased region" description="Polar residues" evidence="10">
    <location>
        <begin position="85"/>
        <end position="100"/>
    </location>
</feature>
<evidence type="ECO:0000256" key="5">
    <source>
        <dbReference type="ARBA" id="ARBA00022777"/>
    </source>
</evidence>
<feature type="region of interest" description="Disordered" evidence="10">
    <location>
        <begin position="980"/>
        <end position="1043"/>
    </location>
</feature>
<feature type="compositionally biased region" description="Low complexity" evidence="10">
    <location>
        <begin position="784"/>
        <end position="794"/>
    </location>
</feature>
<protein>
    <recommendedName>
        <fullName evidence="1">non-specific serine/threonine protein kinase</fullName>
        <ecNumber evidence="1">2.7.11.1</ecNumber>
    </recommendedName>
</protein>
<evidence type="ECO:0000256" key="6">
    <source>
        <dbReference type="ARBA" id="ARBA00022840"/>
    </source>
</evidence>
<evidence type="ECO:0000256" key="9">
    <source>
        <dbReference type="PROSITE-ProRule" id="PRU10141"/>
    </source>
</evidence>
<comment type="catalytic activity">
    <reaction evidence="8">
        <text>L-seryl-[protein] + ATP = O-phospho-L-seryl-[protein] + ADP + H(+)</text>
        <dbReference type="Rhea" id="RHEA:17989"/>
        <dbReference type="Rhea" id="RHEA-COMP:9863"/>
        <dbReference type="Rhea" id="RHEA-COMP:11604"/>
        <dbReference type="ChEBI" id="CHEBI:15378"/>
        <dbReference type="ChEBI" id="CHEBI:29999"/>
        <dbReference type="ChEBI" id="CHEBI:30616"/>
        <dbReference type="ChEBI" id="CHEBI:83421"/>
        <dbReference type="ChEBI" id="CHEBI:456216"/>
        <dbReference type="EC" id="2.7.11.1"/>
    </reaction>
</comment>
<feature type="non-terminal residue" evidence="12">
    <location>
        <position position="1"/>
    </location>
</feature>
<keyword evidence="4 9" id="KW-0547">Nucleotide-binding</keyword>
<feature type="region of interest" description="Disordered" evidence="10">
    <location>
        <begin position="1264"/>
        <end position="1341"/>
    </location>
</feature>
<keyword evidence="2 12" id="KW-0723">Serine/threonine-protein kinase</keyword>
<gene>
    <name evidence="12" type="ORF">TRV_07312</name>
</gene>
<feature type="compositionally biased region" description="Polar residues" evidence="10">
    <location>
        <begin position="174"/>
        <end position="183"/>
    </location>
</feature>
<evidence type="ECO:0000256" key="2">
    <source>
        <dbReference type="ARBA" id="ARBA00022527"/>
    </source>
</evidence>
<dbReference type="InterPro" id="IPR017441">
    <property type="entry name" value="Protein_kinase_ATP_BS"/>
</dbReference>
<dbReference type="PROSITE" id="PS00107">
    <property type="entry name" value="PROTEIN_KINASE_ATP"/>
    <property type="match status" value="1"/>
</dbReference>
<evidence type="ECO:0000256" key="3">
    <source>
        <dbReference type="ARBA" id="ARBA00022679"/>
    </source>
</evidence>
<dbReference type="FunFam" id="1.10.510.10:FF:000614">
    <property type="entry name" value="Serine/threonine protein kinase, putative"/>
    <property type="match status" value="1"/>
</dbReference>
<evidence type="ECO:0000256" key="1">
    <source>
        <dbReference type="ARBA" id="ARBA00012513"/>
    </source>
</evidence>
<dbReference type="OrthoDB" id="68483at2759"/>
<dbReference type="EMBL" id="ACYE01000436">
    <property type="protein sequence ID" value="EFE38035.1"/>
    <property type="molecule type" value="Genomic_DNA"/>
</dbReference>
<dbReference type="PANTHER" id="PTHR43895:SF152">
    <property type="entry name" value="SERINE_THREONINE-PROTEIN KINASE TOS3"/>
    <property type="match status" value="1"/>
</dbReference>
<feature type="region of interest" description="Disordered" evidence="10">
    <location>
        <begin position="932"/>
        <end position="956"/>
    </location>
</feature>
<feature type="compositionally biased region" description="Basic and acidic residues" evidence="10">
    <location>
        <begin position="38"/>
        <end position="48"/>
    </location>
</feature>
<dbReference type="InterPro" id="IPR011009">
    <property type="entry name" value="Kinase-like_dom_sf"/>
</dbReference>
<dbReference type="SUPFAM" id="SSF56112">
    <property type="entry name" value="Protein kinase-like (PK-like)"/>
    <property type="match status" value="1"/>
</dbReference>
<comment type="caution">
    <text evidence="12">The sequence shown here is derived from an EMBL/GenBank/DDBJ whole genome shotgun (WGS) entry which is preliminary data.</text>
</comment>
<dbReference type="InterPro" id="IPR000719">
    <property type="entry name" value="Prot_kinase_dom"/>
</dbReference>
<dbReference type="GO" id="GO:0005524">
    <property type="term" value="F:ATP binding"/>
    <property type="evidence" value="ECO:0007669"/>
    <property type="project" value="UniProtKB-UniRule"/>
</dbReference>
<feature type="compositionally biased region" description="Basic and acidic residues" evidence="10">
    <location>
        <begin position="932"/>
        <end position="949"/>
    </location>
</feature>
<dbReference type="Gene3D" id="1.10.510.10">
    <property type="entry name" value="Transferase(Phosphotransferase) domain 1"/>
    <property type="match status" value="1"/>
</dbReference>
<dbReference type="GO" id="GO:0042149">
    <property type="term" value="P:cellular response to glucose starvation"/>
    <property type="evidence" value="ECO:0007669"/>
    <property type="project" value="UniProtKB-ARBA"/>
</dbReference>
<feature type="compositionally biased region" description="Polar residues" evidence="10">
    <location>
        <begin position="1002"/>
        <end position="1012"/>
    </location>
</feature>
<feature type="region of interest" description="Disordered" evidence="10">
    <location>
        <begin position="765"/>
        <end position="796"/>
    </location>
</feature>
<evidence type="ECO:0000256" key="4">
    <source>
        <dbReference type="ARBA" id="ARBA00022741"/>
    </source>
</evidence>
<dbReference type="PROSITE" id="PS50011">
    <property type="entry name" value="PROTEIN_KINASE_DOM"/>
    <property type="match status" value="1"/>
</dbReference>
<feature type="compositionally biased region" description="Basic and acidic residues" evidence="10">
    <location>
        <begin position="1290"/>
        <end position="1303"/>
    </location>
</feature>
<dbReference type="FunFam" id="3.30.200.20:FF:000206">
    <property type="entry name" value="Serine/threonine-protein kinase Ssp1"/>
    <property type="match status" value="1"/>
</dbReference>
<evidence type="ECO:0000256" key="7">
    <source>
        <dbReference type="ARBA" id="ARBA00047899"/>
    </source>
</evidence>
<evidence type="ECO:0000256" key="10">
    <source>
        <dbReference type="SAM" id="MobiDB-lite"/>
    </source>
</evidence>
<feature type="region of interest" description="Disordered" evidence="10">
    <location>
        <begin position="236"/>
        <end position="301"/>
    </location>
</feature>
<feature type="compositionally biased region" description="Basic residues" evidence="10">
    <location>
        <begin position="49"/>
        <end position="59"/>
    </location>
</feature>
<sequence>KNNKKKQKEKNNTRNLHGRANSSRIPLKMDSQSRNAKKTPEEGDDRGRIRSSRSRNIRHDRRDQDPETGDGESSKLSWMSAGLLSRQTSNTLSRQMSIPNDSRPEERRTLAQKLHLFPYRPHSSNTSRDSSTNTSSSSLPSLVDPAAGSEAGPPSSSIPASSSSTVSDPFSQSVTTPRQTAETGNVPPLSPLAELPMVAPRATIRGPSHDLPVYPNQSYAMLQQQIHPAPYRSPTLRTRSSYPSHSDFAFPQPTTPWARESNASPNSRTVGNTPISSPGLFSARTPRTSPSIGSEDGQAGAHLHRTHMQEPKETHTVEVDRHELTGNKLINEYEILEELGRGEHGKVKLGRHLKTAQSVAIKIVQRYSKRRRLGKLGNPEDKVKKEVAILKKARHPNVVSLLEVIDDPNQQKVYIVLEYIENGEIVWRKKGLKEIVLVDKQRLDREKRGIPDSLSFIENSQQFIHNTQLRRRHIEALRQRQRAKGAQHTGVSGWSLEHGGESDNELDTDYPPMSKFPTASSAHSHDTPEFQISPQHSLTSTGEFDRRMREIAGFGSDNGLYGGYASDPMFARRYSNASSHLAFQTESDWLSDDDDTGYVPCLTLSEARTAFRDAVLGLEYLHYQGIIHRDIKPANLLVTGNHRVKISDFGVSYLGRPIRDEDEEQVTETDATELDDARELSKTVGTPAFYAPELCYTGVECEPTVGKDPKITGAIDVWALGVTLYGMIYGRLPFVADDEFSLFQNIVRHDVFIPTKRLKAVVADEPVSDHPHSHSYSHPHSHTQRSSSVSSSTRSEGELAYETVDEDLRDLLRRLLIKNPSKRITLKEIKHHPWITRDIQDPKAWIEDTDPGYQSKGKKIEVSNDDVIRAVTKMPFIERVRSNVVKWSGSIFGRRRAPSSATSVDTAPSVSSGSSLTIGKDIIRELRRTSLRGDEEITRTPRAGREGEHPLSQSLVVSPDLQTDIKHPDYFGRVATSRTAPTSVNCSPVQEPRPDLPGRTVSKLSSAGSTKTIRPANLEMSFLNDPSSTATGNDSFSSSPGGMTIFGGARNRLVKSLHLRDRRNDSCESPERGSFDAACHSTPSVAISSASATGLVNPPDIAHESNTTPTPHASPRRYTIHRRIKSHQLRQDANLAGPPPAPLHRDFLFRNPDSTSHHHLGQDNATIVNADKDDFHIHTSPVHYLNTLEPESYEDDPFKYQPITRPITSPPSAITMSSSSMDDYNSEMSHCASHPSIPSVVSGASSLSADGLSAYPVDLQYEKKSEKEHGTCTCPVVPPMLRTGDTVTDDSTKTATDDNKRPVPVEMESNDDDQRYHGDDEDEDDDSSDEGITFGRRKSSV</sequence>
<feature type="domain" description="Protein kinase" evidence="11">
    <location>
        <begin position="333"/>
        <end position="835"/>
    </location>
</feature>
<feature type="compositionally biased region" description="Low complexity" evidence="10">
    <location>
        <begin position="145"/>
        <end position="173"/>
    </location>
</feature>
<feature type="compositionally biased region" description="Basic residues" evidence="10">
    <location>
        <begin position="773"/>
        <end position="783"/>
    </location>
</feature>
<dbReference type="GO" id="GO:0001558">
    <property type="term" value="P:regulation of cell growth"/>
    <property type="evidence" value="ECO:0007669"/>
    <property type="project" value="UniProtKB-ARBA"/>
</dbReference>
<keyword evidence="3" id="KW-0808">Transferase</keyword>
<feature type="region of interest" description="Disordered" evidence="10">
    <location>
        <begin position="1"/>
        <end position="193"/>
    </location>
</feature>
<dbReference type="KEGG" id="tve:TRV_07312"/>
<name>D4DJE6_TRIVH</name>
<dbReference type="GO" id="GO:0007165">
    <property type="term" value="P:signal transduction"/>
    <property type="evidence" value="ECO:0007669"/>
    <property type="project" value="TreeGrafter"/>
</dbReference>
<dbReference type="GO" id="GO:0004674">
    <property type="term" value="F:protein serine/threonine kinase activity"/>
    <property type="evidence" value="ECO:0007669"/>
    <property type="project" value="UniProtKB-KW"/>
</dbReference>
<dbReference type="SMART" id="SM00220">
    <property type="entry name" value="S_TKc"/>
    <property type="match status" value="1"/>
</dbReference>
<feature type="binding site" evidence="9">
    <location>
        <position position="362"/>
    </location>
    <ligand>
        <name>ATP</name>
        <dbReference type="ChEBI" id="CHEBI:30616"/>
    </ligand>
</feature>
<feature type="region of interest" description="Disordered" evidence="10">
    <location>
        <begin position="1093"/>
        <end position="1117"/>
    </location>
</feature>
<evidence type="ECO:0000313" key="13">
    <source>
        <dbReference type="Proteomes" id="UP000008383"/>
    </source>
</evidence>
<keyword evidence="6 9" id="KW-0067">ATP-binding</keyword>
<dbReference type="Pfam" id="PF00069">
    <property type="entry name" value="Pkinase"/>
    <property type="match status" value="2"/>
</dbReference>
<evidence type="ECO:0000259" key="11">
    <source>
        <dbReference type="PROSITE" id="PS50011"/>
    </source>
</evidence>
<feature type="compositionally biased region" description="Acidic residues" evidence="10">
    <location>
        <begin position="1319"/>
        <end position="1329"/>
    </location>
</feature>
<dbReference type="HOGENOM" id="CLU_004329_1_1_1"/>
<feature type="region of interest" description="Disordered" evidence="10">
    <location>
        <begin position="478"/>
        <end position="505"/>
    </location>
</feature>